<feature type="compositionally biased region" description="Polar residues" evidence="10">
    <location>
        <begin position="12"/>
        <end position="34"/>
    </location>
</feature>
<evidence type="ECO:0000256" key="2">
    <source>
        <dbReference type="ARBA" id="ARBA00022723"/>
    </source>
</evidence>
<feature type="region of interest" description="Disordered" evidence="10">
    <location>
        <begin position="679"/>
        <end position="707"/>
    </location>
</feature>
<reference evidence="12 13" key="1">
    <citation type="submission" date="2023-10" db="EMBL/GenBank/DDBJ databases">
        <title>Genomes of two closely related lineages of the louse Polyplax serrata with different host specificities.</title>
        <authorList>
            <person name="Martinu J."/>
            <person name="Tarabai H."/>
            <person name="Stefka J."/>
            <person name="Hypsa V."/>
        </authorList>
    </citation>
    <scope>NUCLEOTIDE SEQUENCE [LARGE SCALE GENOMIC DNA]</scope>
    <source>
        <strain evidence="12">HR10_N</strain>
    </source>
</reference>
<feature type="region of interest" description="Disordered" evidence="10">
    <location>
        <begin position="1529"/>
        <end position="1589"/>
    </location>
</feature>
<dbReference type="FunFam" id="3.30.160.60:FF:002512">
    <property type="entry name" value="Pebbled, isoform A"/>
    <property type="match status" value="1"/>
</dbReference>
<keyword evidence="7" id="KW-0804">Transcription</keyword>
<sequence length="1798" mass="205310">MASGTMREPVVSSPQPAITLQSGSAIEESQNSPCYDNKSEREIQATKEDSGDEIKNAGNGYQKRGGSGNNNNSSSSSSGGNSGSSSDKSGFDCNVCRIPFGSPNDLERHISSYHDEKVSFFCKHCNKKFSTKEQCQHHSESCERKDDDCSNHSEDCLTSNNRIESNTSTNSLSSPKSSESKSERSFESDDSFSVIKSLRSARRQSRRTGGDEDSNRKKSDSDDSESSVPIRRKVKTLNNNNLYNTDSQFQCPVCERDFNSWNVLQLHLENSHPDYEIKCEWCNLTFDSPRVLSLHRFMAHNVQEEGRKSETRKKLNFDSSKWKNDRKGLKNLPRVIGFQDLNFVDFSSEKFPLIAKNICEKSLHLSKDDFSFDCPHCGRGFPCDTALEIHVRTCENNEKKNSPKVEKKNKRKSTPKFHPQQNSTGSDSDDDCLENLEMNVSERERKAFFNSLDLRNTERSSNSDEDGDKKYGKSDAKTDLADIQSILSVTNIPGINVKDFQDGKSKSPVDEKSIGNLNVNINVCRSSPESSYSSLSLNSPNFNVLNLISPNYSGPDLTEEEAQDCFAAECRRMKLRGEFPCKLCTAIFPNLRALKGHNRVHISVANGTPNSPYRCNICTYNSLDKATLVRHMRSHNGDRPYECAMCNYAFTTKANCERHLRNRHSKITRDEVKSSIIYHPSEDPINDSDYQKTTEMNRRNLEKSKEKQEFSLPVNLKINLSNLKDSNKGEDVFQAEHQELIKNIKNEEEYRRTEAGTMTEDFESESNYNDWQYDENEEALDLRIYKGKNYESDSSDVPQDLSKKEELKEFNNNIDEKSPKLNSDDYSGQQYDSKSNLDINNLVKMYSALYPSLNVTQIHQIILTQLNFPGILQKLHNFPFSPFIMSSPLFSNSGNYQPKSIQKDAVGGGLQMSGGNILDEKSQGLTMSEKLQFFQQQALAEIIFKREKDRIASEYFNKNSSHVGEELEKQKRFGDFIKQNDYFAEPDKKAFGEILLNRRADEKKEGMKLGLTEKSGGDNRNSSVKMVIKNGVLIPKQKQRRYRTERPFSCEHCSARFTLRSNMERHIKQQHPQYWTQKSRSNVGNMKKSEANPIKLNAYDRDFELTSSNDYLKHYDVGKPISLVSRDNLNTSGGEIKWETSQRFKREYEGSNDDVMNLAKEHGKEEDIVKVTDEAVRSENEEEGDENDETKDDLIINEEQADDWNKSRTHEGSHYSISINTAKYFKLKESSEKAEMEKENLKEEPKEPGKESLPQDLASVSRMLDNAVTQTQAFKKYFQDGSKKDDDLRREREEVKREEAERSEEEEGLVAGSTSSDENRSESEVSSRSGKKKSAYSLAPNRVSCPYCFRKFPWTSSLRRHVLTHTGQKPFKCTHCPLLFTTKSNCDRHLLRKHGREALIASSGQTDNPESTGTTNVTSSVTSQSSNSNYPMRNVPERPYKCNKCPSSTFSTLSNLNKHLFSKHNTQHRCESVDQMSESKYKNLSPQGPPNITISPTFALGLSRTIPVIPQYGDPLKIPGNCKSPGLRGTDLSNCNGIDRDKSADVSRSYRKRSSSEEIEGTERKKSSPDMRVHNHESHESADIHRPELLPIPPSELPFKCHLCDSSFGERNDALEHIRCQHPNEFQLLVSKGALETNTDEEKHQPDDNDEILDSNRGRFPDYANRKVMCAFCMRRFWSAEDLRRHMRTHTGERPFSCDVCQRRFTLKHSMLRHRKKHSAHDEILVGSDEEHHGSYEINHNNNISVGRTHHPKQTESEEDLHRTILHQTLTRSDDQTKDDPRGDRRISERMDEANRLK</sequence>
<protein>
    <recommendedName>
        <fullName evidence="11">C2H2-type domain-containing protein</fullName>
    </recommendedName>
</protein>
<feature type="domain" description="C2H2-type" evidence="11">
    <location>
        <begin position="641"/>
        <end position="665"/>
    </location>
</feature>
<feature type="compositionally biased region" description="Basic and acidic residues" evidence="10">
    <location>
        <begin position="689"/>
        <end position="707"/>
    </location>
</feature>
<evidence type="ECO:0000256" key="6">
    <source>
        <dbReference type="ARBA" id="ARBA00023015"/>
    </source>
</evidence>
<dbReference type="PROSITE" id="PS00028">
    <property type="entry name" value="ZINC_FINGER_C2H2_1"/>
    <property type="match status" value="11"/>
</dbReference>
<name>A0AAN8P646_POLSC</name>
<dbReference type="PANTHER" id="PTHR46451">
    <property type="entry name" value="RAS-RESPONSIVE ELEMENT-BINDING PROTEIN 1"/>
    <property type="match status" value="1"/>
</dbReference>
<feature type="domain" description="C2H2-type" evidence="11">
    <location>
        <begin position="1668"/>
        <end position="1695"/>
    </location>
</feature>
<feature type="compositionally biased region" description="Basic and acidic residues" evidence="10">
    <location>
        <begin position="1753"/>
        <end position="1763"/>
    </location>
</feature>
<feature type="domain" description="C2H2-type" evidence="11">
    <location>
        <begin position="1599"/>
        <end position="1627"/>
    </location>
</feature>
<feature type="compositionally biased region" description="Basic and acidic residues" evidence="10">
    <location>
        <begin position="1230"/>
        <end position="1250"/>
    </location>
</feature>
<feature type="region of interest" description="Disordered" evidence="10">
    <location>
        <begin position="397"/>
        <end position="432"/>
    </location>
</feature>
<evidence type="ECO:0000256" key="9">
    <source>
        <dbReference type="PROSITE-ProRule" id="PRU00042"/>
    </source>
</evidence>
<comment type="subcellular location">
    <subcellularLocation>
        <location evidence="1">Nucleus</location>
    </subcellularLocation>
</comment>
<accession>A0AAN8P646</accession>
<feature type="domain" description="C2H2-type" evidence="11">
    <location>
        <begin position="1048"/>
        <end position="1071"/>
    </location>
</feature>
<evidence type="ECO:0000259" key="11">
    <source>
        <dbReference type="PROSITE" id="PS50157"/>
    </source>
</evidence>
<feature type="region of interest" description="Disordered" evidence="10">
    <location>
        <begin position="160"/>
        <end position="233"/>
    </location>
</feature>
<feature type="compositionally biased region" description="Basic and acidic residues" evidence="10">
    <location>
        <begin position="1772"/>
        <end position="1798"/>
    </location>
</feature>
<keyword evidence="3" id="KW-0677">Repeat</keyword>
<comment type="caution">
    <text evidence="12">The sequence shown here is derived from an EMBL/GenBank/DDBJ whole genome shotgun (WGS) entry which is preliminary data.</text>
</comment>
<feature type="compositionally biased region" description="Basic and acidic residues" evidence="10">
    <location>
        <begin position="208"/>
        <end position="221"/>
    </location>
</feature>
<dbReference type="InterPro" id="IPR052795">
    <property type="entry name" value="RREB1"/>
</dbReference>
<evidence type="ECO:0000256" key="10">
    <source>
        <dbReference type="SAM" id="MobiDB-lite"/>
    </source>
</evidence>
<feature type="domain" description="C2H2-type" evidence="11">
    <location>
        <begin position="372"/>
        <end position="400"/>
    </location>
</feature>
<dbReference type="Gene3D" id="3.30.160.60">
    <property type="entry name" value="Classic Zinc Finger"/>
    <property type="match status" value="10"/>
</dbReference>
<feature type="compositionally biased region" description="Basic and acidic residues" evidence="10">
    <location>
        <begin position="397"/>
        <end position="406"/>
    </location>
</feature>
<dbReference type="SUPFAM" id="SSF57667">
    <property type="entry name" value="beta-beta-alpha zinc fingers"/>
    <property type="match status" value="6"/>
</dbReference>
<dbReference type="GO" id="GO:0005634">
    <property type="term" value="C:nucleus"/>
    <property type="evidence" value="ECO:0007669"/>
    <property type="project" value="UniProtKB-SubCell"/>
</dbReference>
<keyword evidence="6" id="KW-0805">Transcription regulation</keyword>
<feature type="domain" description="C2H2-type" evidence="11">
    <location>
        <begin position="613"/>
        <end position="640"/>
    </location>
</feature>
<evidence type="ECO:0000256" key="3">
    <source>
        <dbReference type="ARBA" id="ARBA00022737"/>
    </source>
</evidence>
<feature type="compositionally biased region" description="Basic and acidic residues" evidence="10">
    <location>
        <begin position="178"/>
        <end position="187"/>
    </location>
</feature>
<keyword evidence="2" id="KW-0479">Metal-binding</keyword>
<feature type="domain" description="C2H2-type" evidence="11">
    <location>
        <begin position="249"/>
        <end position="277"/>
    </location>
</feature>
<dbReference type="FunFam" id="3.30.160.60:FF:001289">
    <property type="entry name" value="Zinc finger protein 574"/>
    <property type="match status" value="1"/>
</dbReference>
<organism evidence="12 13">
    <name type="scientific">Polyplax serrata</name>
    <name type="common">Common mouse louse</name>
    <dbReference type="NCBI Taxonomy" id="468196"/>
    <lineage>
        <taxon>Eukaryota</taxon>
        <taxon>Metazoa</taxon>
        <taxon>Ecdysozoa</taxon>
        <taxon>Arthropoda</taxon>
        <taxon>Hexapoda</taxon>
        <taxon>Insecta</taxon>
        <taxon>Pterygota</taxon>
        <taxon>Neoptera</taxon>
        <taxon>Paraneoptera</taxon>
        <taxon>Psocodea</taxon>
        <taxon>Troctomorpha</taxon>
        <taxon>Phthiraptera</taxon>
        <taxon>Anoplura</taxon>
        <taxon>Polyplacidae</taxon>
        <taxon>Polyplax</taxon>
    </lineage>
</organism>
<dbReference type="EMBL" id="JAWJWE010000041">
    <property type="protein sequence ID" value="KAK6618720.1"/>
    <property type="molecule type" value="Genomic_DNA"/>
</dbReference>
<feature type="domain" description="C2H2-type" evidence="11">
    <location>
        <begin position="579"/>
        <end position="601"/>
    </location>
</feature>
<feature type="compositionally biased region" description="Low complexity" evidence="10">
    <location>
        <begin position="69"/>
        <end position="86"/>
    </location>
</feature>
<keyword evidence="8" id="KW-0539">Nucleus</keyword>
<feature type="region of interest" description="Disordered" evidence="10">
    <location>
        <begin position="1"/>
        <end position="89"/>
    </location>
</feature>
<keyword evidence="4 9" id="KW-0863">Zinc-finger</keyword>
<feature type="region of interest" description="Disordered" evidence="10">
    <location>
        <begin position="1230"/>
        <end position="1254"/>
    </location>
</feature>
<evidence type="ECO:0000256" key="5">
    <source>
        <dbReference type="ARBA" id="ARBA00022833"/>
    </source>
</evidence>
<keyword evidence="5" id="KW-0862">Zinc</keyword>
<dbReference type="PROSITE" id="PS50157">
    <property type="entry name" value="ZINC_FINGER_C2H2_2"/>
    <property type="match status" value="11"/>
</dbReference>
<dbReference type="SMART" id="SM00355">
    <property type="entry name" value="ZnF_C2H2"/>
    <property type="match status" value="15"/>
</dbReference>
<feature type="domain" description="C2H2-type" evidence="11">
    <location>
        <begin position="1343"/>
        <end position="1370"/>
    </location>
</feature>
<feature type="region of interest" description="Disordered" evidence="10">
    <location>
        <begin position="1727"/>
        <end position="1798"/>
    </location>
</feature>
<dbReference type="GO" id="GO:0001228">
    <property type="term" value="F:DNA-binding transcription activator activity, RNA polymerase II-specific"/>
    <property type="evidence" value="ECO:0007669"/>
    <property type="project" value="TreeGrafter"/>
</dbReference>
<feature type="compositionally biased region" description="Basic and acidic residues" evidence="10">
    <location>
        <begin position="37"/>
        <end position="55"/>
    </location>
</feature>
<feature type="region of interest" description="Disordered" evidence="10">
    <location>
        <begin position="1174"/>
        <end position="1195"/>
    </location>
</feature>
<evidence type="ECO:0000313" key="13">
    <source>
        <dbReference type="Proteomes" id="UP001372834"/>
    </source>
</evidence>
<evidence type="ECO:0000256" key="4">
    <source>
        <dbReference type="ARBA" id="ARBA00022771"/>
    </source>
</evidence>
<feature type="compositionally biased region" description="Low complexity" evidence="10">
    <location>
        <begin position="1411"/>
        <end position="1429"/>
    </location>
</feature>
<feature type="compositionally biased region" description="Basic and acidic residues" evidence="10">
    <location>
        <begin position="1561"/>
        <end position="1588"/>
    </location>
</feature>
<dbReference type="FunFam" id="3.30.160.60:FF:002095">
    <property type="entry name" value="ras-responsive element-binding protein 1"/>
    <property type="match status" value="1"/>
</dbReference>
<feature type="compositionally biased region" description="Acidic residues" evidence="10">
    <location>
        <begin position="1180"/>
        <end position="1195"/>
    </location>
</feature>
<feature type="domain" description="C2H2-type" evidence="11">
    <location>
        <begin position="91"/>
        <end position="119"/>
    </location>
</feature>
<feature type="region of interest" description="Disordered" evidence="10">
    <location>
        <begin position="1471"/>
        <end position="1490"/>
    </location>
</feature>
<gene>
    <name evidence="12" type="ORF">RUM43_013111</name>
</gene>
<proteinExistence type="predicted"/>
<evidence type="ECO:0000256" key="1">
    <source>
        <dbReference type="ARBA" id="ARBA00004123"/>
    </source>
</evidence>
<evidence type="ECO:0000256" key="8">
    <source>
        <dbReference type="ARBA" id="ARBA00023242"/>
    </source>
</evidence>
<feature type="region of interest" description="Disordered" evidence="10">
    <location>
        <begin position="1400"/>
        <end position="1433"/>
    </location>
</feature>
<feature type="compositionally biased region" description="Basic and acidic residues" evidence="10">
    <location>
        <begin position="1283"/>
        <end position="1300"/>
    </location>
</feature>
<feature type="compositionally biased region" description="Low complexity" evidence="10">
    <location>
        <begin position="164"/>
        <end position="177"/>
    </location>
</feature>
<dbReference type="GO" id="GO:0000978">
    <property type="term" value="F:RNA polymerase II cis-regulatory region sequence-specific DNA binding"/>
    <property type="evidence" value="ECO:0007669"/>
    <property type="project" value="TreeGrafter"/>
</dbReference>
<feature type="domain" description="C2H2-type" evidence="11">
    <location>
        <begin position="1696"/>
        <end position="1723"/>
    </location>
</feature>
<dbReference type="InterPro" id="IPR013087">
    <property type="entry name" value="Znf_C2H2_type"/>
</dbReference>
<dbReference type="PANTHER" id="PTHR46451:SF1">
    <property type="entry name" value="RAS-RESPONSIVE ELEMENT-BINDING PROTEIN 1"/>
    <property type="match status" value="1"/>
</dbReference>
<evidence type="ECO:0000313" key="12">
    <source>
        <dbReference type="EMBL" id="KAK6618720.1"/>
    </source>
</evidence>
<dbReference type="Proteomes" id="UP001372834">
    <property type="component" value="Unassembled WGS sequence"/>
</dbReference>
<feature type="compositionally biased region" description="Basic and acidic residues" evidence="10">
    <location>
        <begin position="1471"/>
        <end position="1481"/>
    </location>
</feature>
<dbReference type="GO" id="GO:0008270">
    <property type="term" value="F:zinc ion binding"/>
    <property type="evidence" value="ECO:0007669"/>
    <property type="project" value="UniProtKB-KW"/>
</dbReference>
<evidence type="ECO:0000256" key="7">
    <source>
        <dbReference type="ARBA" id="ARBA00023163"/>
    </source>
</evidence>
<feature type="region of interest" description="Disordered" evidence="10">
    <location>
        <begin position="1283"/>
        <end position="1336"/>
    </location>
</feature>
<dbReference type="InterPro" id="IPR036236">
    <property type="entry name" value="Znf_C2H2_sf"/>
</dbReference>